<keyword evidence="7 9" id="KW-1133">Transmembrane helix</keyword>
<evidence type="ECO:0000313" key="11">
    <source>
        <dbReference type="Proteomes" id="UP000078383"/>
    </source>
</evidence>
<comment type="caution">
    <text evidence="9">Lacks conserved residue(s) required for the propagation of feature annotation.</text>
</comment>
<dbReference type="GO" id="GO:0015420">
    <property type="term" value="F:ABC-type vitamin B12 transporter activity"/>
    <property type="evidence" value="ECO:0007669"/>
    <property type="project" value="UniProtKB-UniRule"/>
</dbReference>
<dbReference type="GO" id="GO:0009236">
    <property type="term" value="P:cobalamin biosynthetic process"/>
    <property type="evidence" value="ECO:0007669"/>
    <property type="project" value="UniProtKB-UniRule"/>
</dbReference>
<feature type="transmembrane region" description="Helical" evidence="9">
    <location>
        <begin position="226"/>
        <end position="246"/>
    </location>
</feature>
<comment type="function">
    <text evidence="9">Converts cobyric acid to cobinamide by the addition of aminopropanol on the F carboxylic group.</text>
</comment>
<keyword evidence="4 9" id="KW-1003">Cell membrane</keyword>
<gene>
    <name evidence="9" type="primary">cobD</name>
    <name evidence="10" type="ORF">ERS852502_00438</name>
</gene>
<feature type="transmembrane region" description="Helical" evidence="9">
    <location>
        <begin position="69"/>
        <end position="90"/>
    </location>
</feature>
<keyword evidence="6 9" id="KW-0812">Transmembrane</keyword>
<dbReference type="PANTHER" id="PTHR34308:SF1">
    <property type="entry name" value="COBALAMIN BIOSYNTHESIS PROTEIN CBIB"/>
    <property type="match status" value="1"/>
</dbReference>
<dbReference type="HAMAP" id="MF_00024">
    <property type="entry name" value="CobD_CbiB"/>
    <property type="match status" value="1"/>
</dbReference>
<comment type="similarity">
    <text evidence="3 9">Belongs to the CobD/CbiB family.</text>
</comment>
<dbReference type="PANTHER" id="PTHR34308">
    <property type="entry name" value="COBALAMIN BIOSYNTHESIS PROTEIN CBIB"/>
    <property type="match status" value="1"/>
</dbReference>
<evidence type="ECO:0000256" key="6">
    <source>
        <dbReference type="ARBA" id="ARBA00022692"/>
    </source>
</evidence>
<dbReference type="Proteomes" id="UP000078383">
    <property type="component" value="Unassembled WGS sequence"/>
</dbReference>
<name>A0A174Z8B8_9FIRM</name>
<keyword evidence="5 9" id="KW-0169">Cobalamin biosynthesis</keyword>
<dbReference type="EMBL" id="CZBX01000002">
    <property type="protein sequence ID" value="CUQ82212.1"/>
    <property type="molecule type" value="Genomic_DNA"/>
</dbReference>
<feature type="transmembrane region" description="Helical" evidence="9">
    <location>
        <begin position="174"/>
        <end position="191"/>
    </location>
</feature>
<evidence type="ECO:0000256" key="1">
    <source>
        <dbReference type="ARBA" id="ARBA00004651"/>
    </source>
</evidence>
<evidence type="ECO:0000256" key="3">
    <source>
        <dbReference type="ARBA" id="ARBA00006263"/>
    </source>
</evidence>
<dbReference type="OrthoDB" id="9811967at2"/>
<dbReference type="Pfam" id="PF03186">
    <property type="entry name" value="CobD_Cbib"/>
    <property type="match status" value="1"/>
</dbReference>
<evidence type="ECO:0000256" key="9">
    <source>
        <dbReference type="HAMAP-Rule" id="MF_00024"/>
    </source>
</evidence>
<accession>A0A174Z8B8</accession>
<dbReference type="GO" id="GO:0048472">
    <property type="term" value="F:threonine-phosphate decarboxylase activity"/>
    <property type="evidence" value="ECO:0007669"/>
    <property type="project" value="InterPro"/>
</dbReference>
<evidence type="ECO:0000256" key="4">
    <source>
        <dbReference type="ARBA" id="ARBA00022475"/>
    </source>
</evidence>
<dbReference type="GO" id="GO:0005886">
    <property type="term" value="C:plasma membrane"/>
    <property type="evidence" value="ECO:0007669"/>
    <property type="project" value="UniProtKB-SubCell"/>
</dbReference>
<dbReference type="AlphaFoldDB" id="A0A174Z8B8"/>
<dbReference type="NCBIfam" id="TIGR00380">
    <property type="entry name" value="cobal_cbiB"/>
    <property type="match status" value="1"/>
</dbReference>
<evidence type="ECO:0000256" key="8">
    <source>
        <dbReference type="ARBA" id="ARBA00023136"/>
    </source>
</evidence>
<keyword evidence="8 9" id="KW-0472">Membrane</keyword>
<dbReference type="InterPro" id="IPR004485">
    <property type="entry name" value="Cobalamin_biosynth_CobD/CbiB"/>
</dbReference>
<dbReference type="RefSeq" id="WP_081021278.1">
    <property type="nucleotide sequence ID" value="NZ_CZBX01000002.1"/>
</dbReference>
<sequence length="330" mass="36721">MNGKMTILACITGFLLDCIFGDPVWMYHPIRVIGNLISVLEKGLRKLLCSRIPASEQRKKNKREVLAGGILWILTVSLSFLVPAVLLFAAGKVHPAVRFLLETFWCYQIFAARCLVGESRKVYQKLKEDDLSGARRAVSMIVGRDTENLTAEGVTKAAVETVAENTSDGVTAPLLFLLIGGAPLGFLYKAVNTMDSMLGYKNEKYLYFGRIPAKMDDVFNYIPARLTAWFMIVAAFLTGMDGKNAWKIYLRDKRKHASPNSAQSEAVCAGALDVQLAGDAVYFGKVYKKDYIGDAIRKIEPEDILRAGKLMYMTTILMMVVFGGLLLWIY</sequence>
<organism evidence="10 11">
    <name type="scientific">[Ruminococcus] torques</name>
    <dbReference type="NCBI Taxonomy" id="33039"/>
    <lineage>
        <taxon>Bacteria</taxon>
        <taxon>Bacillati</taxon>
        <taxon>Bacillota</taxon>
        <taxon>Clostridia</taxon>
        <taxon>Lachnospirales</taxon>
        <taxon>Lachnospiraceae</taxon>
        <taxon>Mediterraneibacter</taxon>
    </lineage>
</organism>
<comment type="pathway">
    <text evidence="2 9">Cofactor biosynthesis; adenosylcobalamin biosynthesis.</text>
</comment>
<comment type="subcellular location">
    <subcellularLocation>
        <location evidence="1 9">Cell membrane</location>
        <topology evidence="1 9">Multi-pass membrane protein</topology>
    </subcellularLocation>
</comment>
<reference evidence="10 11" key="1">
    <citation type="submission" date="2015-09" db="EMBL/GenBank/DDBJ databases">
        <authorList>
            <consortium name="Pathogen Informatics"/>
        </authorList>
    </citation>
    <scope>NUCLEOTIDE SEQUENCE [LARGE SCALE GENOMIC DNA]</scope>
    <source>
        <strain evidence="10 11">2789STDY5834889</strain>
    </source>
</reference>
<evidence type="ECO:0000256" key="2">
    <source>
        <dbReference type="ARBA" id="ARBA00004953"/>
    </source>
</evidence>
<feature type="transmembrane region" description="Helical" evidence="9">
    <location>
        <begin position="310"/>
        <end position="329"/>
    </location>
</feature>
<protein>
    <recommendedName>
        <fullName evidence="9">Cobalamin biosynthesis protein CobD</fullName>
    </recommendedName>
</protein>
<evidence type="ECO:0000256" key="7">
    <source>
        <dbReference type="ARBA" id="ARBA00022989"/>
    </source>
</evidence>
<evidence type="ECO:0000313" key="10">
    <source>
        <dbReference type="EMBL" id="CUQ82212.1"/>
    </source>
</evidence>
<evidence type="ECO:0000256" key="5">
    <source>
        <dbReference type="ARBA" id="ARBA00022573"/>
    </source>
</evidence>
<proteinExistence type="inferred from homology"/>
<dbReference type="UniPathway" id="UPA00148"/>